<organism evidence="2 3">
    <name type="scientific">Virgisporangium ochraceum</name>
    <dbReference type="NCBI Taxonomy" id="65505"/>
    <lineage>
        <taxon>Bacteria</taxon>
        <taxon>Bacillati</taxon>
        <taxon>Actinomycetota</taxon>
        <taxon>Actinomycetes</taxon>
        <taxon>Micromonosporales</taxon>
        <taxon>Micromonosporaceae</taxon>
        <taxon>Virgisporangium</taxon>
    </lineage>
</organism>
<sequence length="151" mass="16323">MIIVAIFLTASTVIVAVAGIVASGARLTDWWRRHNAEVTRLADPDIPHRTDSRFAAELARLAADLAAGQPETPRPFALPVSGRADRDVVDRAAVAAHGADETRPLQLPPPPVAEHRGRHAAPERDDVLEQLAASGWPRTQLRSNAFRHKGS</sequence>
<reference evidence="2" key="1">
    <citation type="submission" date="2021-01" db="EMBL/GenBank/DDBJ databases">
        <title>Whole genome shotgun sequence of Virgisporangium ochraceum NBRC 16418.</title>
        <authorList>
            <person name="Komaki H."/>
            <person name="Tamura T."/>
        </authorList>
    </citation>
    <scope>NUCLEOTIDE SEQUENCE</scope>
    <source>
        <strain evidence="2">NBRC 16418</strain>
    </source>
</reference>
<dbReference type="Proteomes" id="UP000635606">
    <property type="component" value="Unassembled WGS sequence"/>
</dbReference>
<keyword evidence="3" id="KW-1185">Reference proteome</keyword>
<comment type="caution">
    <text evidence="2">The sequence shown here is derived from an EMBL/GenBank/DDBJ whole genome shotgun (WGS) entry which is preliminary data.</text>
</comment>
<feature type="region of interest" description="Disordered" evidence="1">
    <location>
        <begin position="96"/>
        <end position="126"/>
    </location>
</feature>
<dbReference type="AlphaFoldDB" id="A0A8J3ZRQ1"/>
<accession>A0A8J3ZRQ1</accession>
<dbReference type="RefSeq" id="WP_203926257.1">
    <property type="nucleotide sequence ID" value="NZ_BOPH01000017.1"/>
</dbReference>
<evidence type="ECO:0000313" key="2">
    <source>
        <dbReference type="EMBL" id="GIJ66276.1"/>
    </source>
</evidence>
<feature type="region of interest" description="Disordered" evidence="1">
    <location>
        <begin position="132"/>
        <end position="151"/>
    </location>
</feature>
<protein>
    <submittedName>
        <fullName evidence="2">Uncharacterized protein</fullName>
    </submittedName>
</protein>
<name>A0A8J3ZRQ1_9ACTN</name>
<evidence type="ECO:0000256" key="1">
    <source>
        <dbReference type="SAM" id="MobiDB-lite"/>
    </source>
</evidence>
<evidence type="ECO:0000313" key="3">
    <source>
        <dbReference type="Proteomes" id="UP000635606"/>
    </source>
</evidence>
<dbReference type="EMBL" id="BOPH01000017">
    <property type="protein sequence ID" value="GIJ66276.1"/>
    <property type="molecule type" value="Genomic_DNA"/>
</dbReference>
<proteinExistence type="predicted"/>
<gene>
    <name evidence="2" type="ORF">Voc01_011930</name>
</gene>